<sequence>MKKLFISQPMRGLKDEEILKAREEIRIKAEKEIGESVELIDSFIEDYPGEINKSIPVWYLGKSIQFLSQADVAYFGGDWRNARGCNIEHEIAVQYGINRLED</sequence>
<dbReference type="PATRIC" id="fig|935198.13.peg.1865"/>
<evidence type="ECO:0000313" key="1">
    <source>
        <dbReference type="EMBL" id="ACD24263.1"/>
    </source>
</evidence>
<evidence type="ECO:0008006" key="2">
    <source>
        <dbReference type="Google" id="ProtNLM"/>
    </source>
</evidence>
<reference evidence="1" key="1">
    <citation type="submission" date="2009-06" db="EMBL/GenBank/DDBJ databases">
        <authorList>
            <consortium name="US DOE Joint Genome Institute (JGI-PGF)"/>
            <person name="Lucas S."/>
            <person name="Copeland A."/>
            <person name="Lapidus A."/>
            <person name="Glavina del Rio T."/>
            <person name="Dalin E."/>
            <person name="Tice H."/>
            <person name="Bruce D."/>
            <person name="Goodwin L."/>
            <person name="Pitluck S."/>
            <person name="Kyrpides N."/>
            <person name="Mavromatis K."/>
            <person name="Ivanova N."/>
            <person name="Saunders E."/>
            <person name="Brettin T."/>
            <person name="Detter J.C."/>
            <person name="Han C."/>
            <person name="Larimer F."/>
            <person name="Land M."/>
            <person name="Hauser L."/>
            <person name="Markowitz V."/>
            <person name="Cheng J.-F."/>
            <person name="Hugenholtz P."/>
            <person name="Woyke T."/>
            <person name="Wu D."/>
            <person name="Gronow S."/>
            <person name="Klenk H.-P."/>
            <person name="Eisen J.A."/>
        </authorList>
    </citation>
    <scope>NUCLEOTIDE SEQUENCE</scope>
    <source>
        <strain evidence="1">Eklund 17B</strain>
    </source>
</reference>
<accession>U4PKV7</accession>
<gene>
    <name evidence="1" type="ordered locus">CLL_A1915</name>
</gene>
<dbReference type="AlphaFoldDB" id="B2TMW1"/>
<dbReference type="EMBL" id="CP001056">
    <property type="protein sequence ID" value="ACD24263.1"/>
    <property type="molecule type" value="Genomic_DNA"/>
</dbReference>
<dbReference type="HOGENOM" id="CLU_2246498_0_0_9"/>
<organism evidence="1">
    <name type="scientific">Clostridium botulinum (strain Eklund 17B / Type B)</name>
    <dbReference type="NCBI Taxonomy" id="935198"/>
    <lineage>
        <taxon>Bacteria</taxon>
        <taxon>Bacillati</taxon>
        <taxon>Bacillota</taxon>
        <taxon>Clostridia</taxon>
        <taxon>Eubacteriales</taxon>
        <taxon>Clostridiaceae</taxon>
        <taxon>Clostridium</taxon>
    </lineage>
</organism>
<dbReference type="KEGG" id="cbk:CLL_A1915"/>
<protein>
    <recommendedName>
        <fullName evidence="2">DUF4406 domain-containing protein</fullName>
    </recommendedName>
</protein>
<accession>B2TMW1</accession>
<reference evidence="1" key="2">
    <citation type="submission" date="2009-08" db="EMBL/GenBank/DDBJ databases">
        <authorList>
            <person name="Shrivastava S."/>
            <person name="Brinkac L.M."/>
            <person name="Dodson R.J."/>
            <person name="Harkins D.M."/>
            <person name="Durkin A.S."/>
            <person name="Sutton G."/>
        </authorList>
    </citation>
    <scope>NUCLEOTIDE SEQUENCE</scope>
    <source>
        <strain evidence="1">Eklund 17B</strain>
    </source>
</reference>
<proteinExistence type="predicted"/>
<name>B2TMW1_CLOBB</name>